<sequence length="154" mass="16435">MNVRVPAGLKPGHYLIRAEMIALHEGDASYLKNSFRGAQFYPNCVQIEVVGDGTVELPKGVSFPGAYDYSDPGVVFDIPGPTVWSGAWPTTTAVDVGPVSGPTTATPWSSWIEKSVVTFATYDGSDTSVLSTSTYTADWSTVYHTPEITPTPSA</sequence>
<comment type="subcellular location">
    <subcellularLocation>
        <location evidence="2">Secreted</location>
    </subcellularLocation>
</comment>
<evidence type="ECO:0000256" key="9">
    <source>
        <dbReference type="ARBA" id="ARBA00023033"/>
    </source>
</evidence>
<keyword evidence="3" id="KW-0964">Secreted</keyword>
<evidence type="ECO:0000256" key="8">
    <source>
        <dbReference type="ARBA" id="ARBA00023008"/>
    </source>
</evidence>
<keyword evidence="7" id="KW-0560">Oxidoreductase</keyword>
<evidence type="ECO:0000256" key="14">
    <source>
        <dbReference type="ARBA" id="ARBA00045077"/>
    </source>
</evidence>
<comment type="cofactor">
    <cofactor evidence="1">
        <name>Cu(2+)</name>
        <dbReference type="ChEBI" id="CHEBI:29036"/>
    </cofactor>
</comment>
<dbReference type="PANTHER" id="PTHR33353">
    <property type="entry name" value="PUTATIVE (AFU_ORTHOLOGUE AFUA_1G12560)-RELATED"/>
    <property type="match status" value="1"/>
</dbReference>
<organism evidence="17 18">
    <name type="scientific">Sporothrix bragantina</name>
    <dbReference type="NCBI Taxonomy" id="671064"/>
    <lineage>
        <taxon>Eukaryota</taxon>
        <taxon>Fungi</taxon>
        <taxon>Dikarya</taxon>
        <taxon>Ascomycota</taxon>
        <taxon>Pezizomycotina</taxon>
        <taxon>Sordariomycetes</taxon>
        <taxon>Sordariomycetidae</taxon>
        <taxon>Ophiostomatales</taxon>
        <taxon>Ophiostomataceae</taxon>
        <taxon>Sporothrix</taxon>
    </lineage>
</organism>
<evidence type="ECO:0000256" key="1">
    <source>
        <dbReference type="ARBA" id="ARBA00001973"/>
    </source>
</evidence>
<evidence type="ECO:0000256" key="13">
    <source>
        <dbReference type="ARBA" id="ARBA00044502"/>
    </source>
</evidence>
<dbReference type="Pfam" id="PF03443">
    <property type="entry name" value="AA9"/>
    <property type="match status" value="1"/>
</dbReference>
<evidence type="ECO:0000256" key="2">
    <source>
        <dbReference type="ARBA" id="ARBA00004613"/>
    </source>
</evidence>
<evidence type="ECO:0000256" key="11">
    <source>
        <dbReference type="ARBA" id="ARBA00023277"/>
    </source>
</evidence>
<reference evidence="17 18" key="1">
    <citation type="submission" date="2024-01" db="EMBL/GenBank/DDBJ databases">
        <authorList>
            <person name="Allen C."/>
            <person name="Tagirdzhanova G."/>
        </authorList>
    </citation>
    <scope>NUCLEOTIDE SEQUENCE [LARGE SCALE GENOMIC DNA]</scope>
</reference>
<name>A0ABP0CQG3_9PEZI</name>
<comment type="caution">
    <text evidence="17">The sequence shown here is derived from an EMBL/GenBank/DDBJ whole genome shotgun (WGS) entry which is preliminary data.</text>
</comment>
<keyword evidence="18" id="KW-1185">Reference proteome</keyword>
<feature type="domain" description="Auxiliary Activity family 9 catalytic" evidence="16">
    <location>
        <begin position="1"/>
        <end position="78"/>
    </location>
</feature>
<dbReference type="PANTHER" id="PTHR33353:SF17">
    <property type="entry name" value="ENDO-BETA-1,4-GLUCANASE D"/>
    <property type="match status" value="1"/>
</dbReference>
<comment type="catalytic activity">
    <reaction evidence="14">
        <text>[(1-&gt;4)-beta-D-glucosyl]n+m + reduced acceptor + O2 = 4-dehydro-beta-D-glucosyl-[(1-&gt;4)-beta-D-glucosyl]n-1 + [(1-&gt;4)-beta-D-glucosyl]m + acceptor + H2O.</text>
        <dbReference type="EC" id="1.14.99.56"/>
    </reaction>
</comment>
<keyword evidence="5" id="KW-0732">Signal</keyword>
<evidence type="ECO:0000256" key="5">
    <source>
        <dbReference type="ARBA" id="ARBA00022729"/>
    </source>
</evidence>
<dbReference type="Proteomes" id="UP001642406">
    <property type="component" value="Unassembled WGS sequence"/>
</dbReference>
<comment type="similarity">
    <text evidence="13">Belongs to the polysaccharide monooxygenase AA9 family.</text>
</comment>
<evidence type="ECO:0000256" key="6">
    <source>
        <dbReference type="ARBA" id="ARBA00023001"/>
    </source>
</evidence>
<evidence type="ECO:0000259" key="16">
    <source>
        <dbReference type="Pfam" id="PF03443"/>
    </source>
</evidence>
<evidence type="ECO:0000313" key="18">
    <source>
        <dbReference type="Proteomes" id="UP001642406"/>
    </source>
</evidence>
<keyword evidence="10" id="KW-1015">Disulfide bond</keyword>
<dbReference type="InterPro" id="IPR049892">
    <property type="entry name" value="AA9"/>
</dbReference>
<evidence type="ECO:0000256" key="7">
    <source>
        <dbReference type="ARBA" id="ARBA00023002"/>
    </source>
</evidence>
<keyword evidence="11" id="KW-0119">Carbohydrate metabolism</keyword>
<evidence type="ECO:0000313" key="17">
    <source>
        <dbReference type="EMBL" id="CAK7234339.1"/>
    </source>
</evidence>
<dbReference type="InterPro" id="IPR005103">
    <property type="entry name" value="AA9_LPMO"/>
</dbReference>
<keyword evidence="4" id="KW-0479">Metal-binding</keyword>
<keyword evidence="9" id="KW-0503">Monooxygenase</keyword>
<keyword evidence="6" id="KW-0136">Cellulose degradation</keyword>
<dbReference type="EC" id="1.14.99.56" evidence="15"/>
<evidence type="ECO:0000256" key="4">
    <source>
        <dbReference type="ARBA" id="ARBA00022723"/>
    </source>
</evidence>
<keyword evidence="8" id="KW-0186">Copper</keyword>
<dbReference type="Gene3D" id="2.70.50.70">
    <property type="match status" value="1"/>
</dbReference>
<evidence type="ECO:0000256" key="15">
    <source>
        <dbReference type="ARBA" id="ARBA00047174"/>
    </source>
</evidence>
<accession>A0ABP0CQG3</accession>
<protein>
    <recommendedName>
        <fullName evidence="15">lytic cellulose monooxygenase (C4-dehydrogenating)</fullName>
        <ecNumber evidence="15">1.14.99.56</ecNumber>
    </recommendedName>
</protein>
<evidence type="ECO:0000256" key="10">
    <source>
        <dbReference type="ARBA" id="ARBA00023157"/>
    </source>
</evidence>
<evidence type="ECO:0000256" key="3">
    <source>
        <dbReference type="ARBA" id="ARBA00022525"/>
    </source>
</evidence>
<dbReference type="EMBL" id="CAWUHC010000126">
    <property type="protein sequence ID" value="CAK7234339.1"/>
    <property type="molecule type" value="Genomic_DNA"/>
</dbReference>
<gene>
    <name evidence="17" type="ORF">SBRCBS47491_008915</name>
</gene>
<proteinExistence type="inferred from homology"/>
<keyword evidence="12" id="KW-0624">Polysaccharide degradation</keyword>
<evidence type="ECO:0000256" key="12">
    <source>
        <dbReference type="ARBA" id="ARBA00023326"/>
    </source>
</evidence>